<keyword evidence="1" id="KW-0812">Transmembrane</keyword>
<dbReference type="InParanoid" id="E6W6U2"/>
<feature type="transmembrane region" description="Helical" evidence="1">
    <location>
        <begin position="55"/>
        <end position="78"/>
    </location>
</feature>
<sequence>MKQEFNISSPWTGAQIQAHIKTMEAHNRLIKALIFAVYVTFACLVMYALLHPQIIMNNVFLSVVVIFICSGIITGLSLSLSKISDFKETESYPPQLINPQNPDVQHYLQRLRSIGRYYLTRQEIKELLVIEEKYEALQIKNKIIGYKPGDVEV</sequence>
<reference evidence="2 3" key="1">
    <citation type="submission" date="2010-12" db="EMBL/GenBank/DDBJ databases">
        <title>Complete sequence of Desulfurispirillum indicum S5.</title>
        <authorList>
            <consortium name="US DOE Joint Genome Institute"/>
            <person name="Lucas S."/>
            <person name="Copeland A."/>
            <person name="Lapidus A."/>
            <person name="Cheng J.-F."/>
            <person name="Goodwin L."/>
            <person name="Pitluck S."/>
            <person name="Chertkov O."/>
            <person name="Held B."/>
            <person name="Detter J.C."/>
            <person name="Han C."/>
            <person name="Tapia R."/>
            <person name="Land M."/>
            <person name="Hauser L."/>
            <person name="Kyrpides N."/>
            <person name="Ivanova N."/>
            <person name="Mikhailova N."/>
            <person name="Haggblom M."/>
            <person name="Rauschenbach I."/>
            <person name="Bini E."/>
            <person name="Woyke T."/>
        </authorList>
    </citation>
    <scope>NUCLEOTIDE SEQUENCE [LARGE SCALE GENOMIC DNA]</scope>
    <source>
        <strain evidence="3">ATCC BAA-1389 / DSM 22839 / S5</strain>
    </source>
</reference>
<dbReference type="RefSeq" id="WP_013506066.1">
    <property type="nucleotide sequence ID" value="NC_014836.1"/>
</dbReference>
<dbReference type="STRING" id="653733.Selin_1451"/>
<dbReference type="Proteomes" id="UP000002572">
    <property type="component" value="Chromosome"/>
</dbReference>
<keyword evidence="3" id="KW-1185">Reference proteome</keyword>
<proteinExistence type="predicted"/>
<evidence type="ECO:0000313" key="2">
    <source>
        <dbReference type="EMBL" id="ADU66185.1"/>
    </source>
</evidence>
<evidence type="ECO:0000313" key="3">
    <source>
        <dbReference type="Proteomes" id="UP000002572"/>
    </source>
</evidence>
<accession>E6W6U2</accession>
<evidence type="ECO:0000256" key="1">
    <source>
        <dbReference type="SAM" id="Phobius"/>
    </source>
</evidence>
<dbReference type="AlphaFoldDB" id="E6W6U2"/>
<dbReference type="HOGENOM" id="CLU_1710311_0_0_0"/>
<protein>
    <submittedName>
        <fullName evidence="2">Uncharacterized protein</fullName>
    </submittedName>
</protein>
<dbReference type="KEGG" id="din:Selin_1451"/>
<keyword evidence="1" id="KW-1133">Transmembrane helix</keyword>
<organism evidence="2 3">
    <name type="scientific">Desulfurispirillum indicum (strain ATCC BAA-1389 / DSM 22839 / S5)</name>
    <dbReference type="NCBI Taxonomy" id="653733"/>
    <lineage>
        <taxon>Bacteria</taxon>
        <taxon>Pseudomonadati</taxon>
        <taxon>Chrysiogenota</taxon>
        <taxon>Chrysiogenia</taxon>
        <taxon>Chrysiogenales</taxon>
        <taxon>Chrysiogenaceae</taxon>
        <taxon>Desulfurispirillum</taxon>
    </lineage>
</organism>
<keyword evidence="1" id="KW-0472">Membrane</keyword>
<gene>
    <name evidence="2" type="ordered locus">Selin_1451</name>
</gene>
<name>E6W6U2_DESIS</name>
<feature type="transmembrane region" description="Helical" evidence="1">
    <location>
        <begin position="29"/>
        <end position="49"/>
    </location>
</feature>
<dbReference type="EMBL" id="CP002432">
    <property type="protein sequence ID" value="ADU66185.1"/>
    <property type="molecule type" value="Genomic_DNA"/>
</dbReference>